<evidence type="ECO:0000313" key="2">
    <source>
        <dbReference type="Proteomes" id="UP001175228"/>
    </source>
</evidence>
<proteinExistence type="predicted"/>
<sequence>MSVNTRYSFEEISKHPKELLWNAEPGQHTFSITLKGWDSHLGAALDSQVLLVTPNVSVLFQPPMGVTREITLRENCRYGQDDHLSWPQPYSPKRLHLGCIRKAPIDIWFQPLYSLPLRSHFEELNTCSAITGPGLWSHLKFAQFRGACDLVLRDIEKGTWNETHKSLICTYQTYIEMFLERIEGLPLVFERLKVSIAETQRLVLELQAFMDYVSIYQPRMIGASPRPPEDGQLAVRHLVGVFMMNHTVAQECFWAGIPVWLIYPLTSAPTIRIDALDEIQEPVPPFVALSKSRLRVRPVYIGSATDNDKYKAIEMYTRSHLTMANPFLSLVSVQAPSTPVPVKPSSTREHYEPYKCSNLSRRGKEKPSNKASWAKAMFEVMTHSHLAPLINTWKLRLQRVDATKERPPCHAMGFALPRPELFIMVQTDAKFRLMITLWLRLCMGLLACLNDASYQPQLHSHQTWRTILQIDWLEQSQGFSSSSRARGEQVQRDQVAAFLEGCQGKVTVKASVSDQRAQWRDKDSSSLSLEDIREILWELAEVNFCIEFQVLDQKLCGNESIRHQMLIGQCFPNGKANMLHCIPLGSANYGLAHSNWLEHAPYIFAMHRCMQQWNNCPSSLSLSSDQKGGYSESEVEVIEQEMAYFYAESFFMNFGREPIFPHNLTHTLDVTYVPEQQERAQAAHPGFYLDISQWEGS</sequence>
<accession>A0AA39TI88</accession>
<evidence type="ECO:0000313" key="1">
    <source>
        <dbReference type="EMBL" id="KAK0490166.1"/>
    </source>
</evidence>
<keyword evidence="2" id="KW-1185">Reference proteome</keyword>
<name>A0AA39TI88_9AGAR</name>
<reference evidence="1" key="1">
    <citation type="submission" date="2023-06" db="EMBL/GenBank/DDBJ databases">
        <authorList>
            <consortium name="Lawrence Berkeley National Laboratory"/>
            <person name="Ahrendt S."/>
            <person name="Sahu N."/>
            <person name="Indic B."/>
            <person name="Wong-Bajracharya J."/>
            <person name="Merenyi Z."/>
            <person name="Ke H.-M."/>
            <person name="Monk M."/>
            <person name="Kocsube S."/>
            <person name="Drula E."/>
            <person name="Lipzen A."/>
            <person name="Balint B."/>
            <person name="Henrissat B."/>
            <person name="Andreopoulos B."/>
            <person name="Martin F.M."/>
            <person name="Harder C.B."/>
            <person name="Rigling D."/>
            <person name="Ford K.L."/>
            <person name="Foster G.D."/>
            <person name="Pangilinan J."/>
            <person name="Papanicolaou A."/>
            <person name="Barry K."/>
            <person name="LaButti K."/>
            <person name="Viragh M."/>
            <person name="Koriabine M."/>
            <person name="Yan M."/>
            <person name="Riley R."/>
            <person name="Champramary S."/>
            <person name="Plett K.L."/>
            <person name="Tsai I.J."/>
            <person name="Slot J."/>
            <person name="Sipos G."/>
            <person name="Plett J."/>
            <person name="Nagy L.G."/>
            <person name="Grigoriev I.V."/>
        </authorList>
    </citation>
    <scope>NUCLEOTIDE SEQUENCE</scope>
    <source>
        <strain evidence="1">HWK02</strain>
    </source>
</reference>
<gene>
    <name evidence="1" type="ORF">EDD18DRAFT_1358804</name>
</gene>
<dbReference type="EMBL" id="JAUEPU010000034">
    <property type="protein sequence ID" value="KAK0490166.1"/>
    <property type="molecule type" value="Genomic_DNA"/>
</dbReference>
<protein>
    <submittedName>
        <fullName evidence="1">Uncharacterized protein</fullName>
    </submittedName>
</protein>
<comment type="caution">
    <text evidence="1">The sequence shown here is derived from an EMBL/GenBank/DDBJ whole genome shotgun (WGS) entry which is preliminary data.</text>
</comment>
<organism evidence="1 2">
    <name type="scientific">Armillaria luteobubalina</name>
    <dbReference type="NCBI Taxonomy" id="153913"/>
    <lineage>
        <taxon>Eukaryota</taxon>
        <taxon>Fungi</taxon>
        <taxon>Dikarya</taxon>
        <taxon>Basidiomycota</taxon>
        <taxon>Agaricomycotina</taxon>
        <taxon>Agaricomycetes</taxon>
        <taxon>Agaricomycetidae</taxon>
        <taxon>Agaricales</taxon>
        <taxon>Marasmiineae</taxon>
        <taxon>Physalacriaceae</taxon>
        <taxon>Armillaria</taxon>
    </lineage>
</organism>
<dbReference type="Proteomes" id="UP001175228">
    <property type="component" value="Unassembled WGS sequence"/>
</dbReference>
<dbReference type="AlphaFoldDB" id="A0AA39TI88"/>